<dbReference type="EMBL" id="BLQM01000204">
    <property type="protein sequence ID" value="GMH75153.1"/>
    <property type="molecule type" value="Genomic_DNA"/>
</dbReference>
<comment type="caution">
    <text evidence="9">The sequence shown here is derived from an EMBL/GenBank/DDBJ whole genome shotgun (WGS) entry which is preliminary data.</text>
</comment>
<keyword evidence="4" id="KW-0677">Repeat</keyword>
<accession>A0A9W7EDW3</accession>
<dbReference type="GO" id="GO:0015184">
    <property type="term" value="F:L-cystine transmembrane transporter activity"/>
    <property type="evidence" value="ECO:0007669"/>
    <property type="project" value="TreeGrafter"/>
</dbReference>
<evidence type="ECO:0000313" key="10">
    <source>
        <dbReference type="Proteomes" id="UP001162640"/>
    </source>
</evidence>
<gene>
    <name evidence="9" type="ORF">TL16_g06666</name>
</gene>
<evidence type="ECO:0000256" key="5">
    <source>
        <dbReference type="ARBA" id="ARBA00022989"/>
    </source>
</evidence>
<dbReference type="InterPro" id="IPR005282">
    <property type="entry name" value="LC_transporter"/>
</dbReference>
<dbReference type="InterPro" id="IPR006603">
    <property type="entry name" value="PQ-loop_rpt"/>
</dbReference>
<name>A0A9W7EDW3_9STRA</name>
<evidence type="ECO:0000256" key="1">
    <source>
        <dbReference type="ARBA" id="ARBA00004127"/>
    </source>
</evidence>
<dbReference type="Proteomes" id="UP001162640">
    <property type="component" value="Unassembled WGS sequence"/>
</dbReference>
<dbReference type="Gene3D" id="1.20.1280.290">
    <property type="match status" value="2"/>
</dbReference>
<feature type="transmembrane region" description="Helical" evidence="8">
    <location>
        <begin position="181"/>
        <end position="206"/>
    </location>
</feature>
<feature type="transmembrane region" description="Helical" evidence="8">
    <location>
        <begin position="298"/>
        <end position="318"/>
    </location>
</feature>
<organism evidence="9 10">
    <name type="scientific">Triparma laevis f. inornata</name>
    <dbReference type="NCBI Taxonomy" id="1714386"/>
    <lineage>
        <taxon>Eukaryota</taxon>
        <taxon>Sar</taxon>
        <taxon>Stramenopiles</taxon>
        <taxon>Ochrophyta</taxon>
        <taxon>Bolidophyceae</taxon>
        <taxon>Parmales</taxon>
        <taxon>Triparmaceae</taxon>
        <taxon>Triparma</taxon>
    </lineage>
</organism>
<dbReference type="GO" id="GO:0012505">
    <property type="term" value="C:endomembrane system"/>
    <property type="evidence" value="ECO:0007669"/>
    <property type="project" value="UniProtKB-SubCell"/>
</dbReference>
<evidence type="ECO:0000313" key="9">
    <source>
        <dbReference type="EMBL" id="GMH75153.1"/>
    </source>
</evidence>
<evidence type="ECO:0000256" key="2">
    <source>
        <dbReference type="ARBA" id="ARBA00022448"/>
    </source>
</evidence>
<keyword evidence="6 8" id="KW-0472">Membrane</keyword>
<dbReference type="Pfam" id="PF04193">
    <property type="entry name" value="PQ-loop"/>
    <property type="match status" value="2"/>
</dbReference>
<evidence type="ECO:0000256" key="8">
    <source>
        <dbReference type="SAM" id="Phobius"/>
    </source>
</evidence>
<evidence type="ECO:0000256" key="7">
    <source>
        <dbReference type="SAM" id="MobiDB-lite"/>
    </source>
</evidence>
<dbReference type="PANTHER" id="PTHR13131">
    <property type="entry name" value="CYSTINOSIN"/>
    <property type="match status" value="1"/>
</dbReference>
<proteinExistence type="predicted"/>
<keyword evidence="2" id="KW-0813">Transport</keyword>
<comment type="subcellular location">
    <subcellularLocation>
        <location evidence="1">Endomembrane system</location>
        <topology evidence="1">Multi-pass membrane protein</topology>
    </subcellularLocation>
</comment>
<reference evidence="10" key="1">
    <citation type="journal article" date="2023" name="Commun. Biol.">
        <title>Genome analysis of Parmales, the sister group of diatoms, reveals the evolutionary specialization of diatoms from phago-mixotrophs to photoautotrophs.</title>
        <authorList>
            <person name="Ban H."/>
            <person name="Sato S."/>
            <person name="Yoshikawa S."/>
            <person name="Yamada K."/>
            <person name="Nakamura Y."/>
            <person name="Ichinomiya M."/>
            <person name="Sato N."/>
            <person name="Blanc-Mathieu R."/>
            <person name="Endo H."/>
            <person name="Kuwata A."/>
            <person name="Ogata H."/>
        </authorList>
    </citation>
    <scope>NUCLEOTIDE SEQUENCE [LARGE SCALE GENOMIC DNA]</scope>
</reference>
<feature type="transmembrane region" description="Helical" evidence="8">
    <location>
        <begin position="146"/>
        <end position="169"/>
    </location>
</feature>
<evidence type="ECO:0000256" key="4">
    <source>
        <dbReference type="ARBA" id="ARBA00022737"/>
    </source>
</evidence>
<dbReference type="PANTHER" id="PTHR13131:SF5">
    <property type="entry name" value="CYSTINOSIN"/>
    <property type="match status" value="1"/>
</dbReference>
<feature type="transmembrane region" description="Helical" evidence="8">
    <location>
        <begin position="69"/>
        <end position="90"/>
    </location>
</feature>
<dbReference type="GO" id="GO:0005774">
    <property type="term" value="C:vacuolar membrane"/>
    <property type="evidence" value="ECO:0007669"/>
    <property type="project" value="TreeGrafter"/>
</dbReference>
<evidence type="ECO:0000256" key="6">
    <source>
        <dbReference type="ARBA" id="ARBA00023136"/>
    </source>
</evidence>
<feature type="transmembrane region" description="Helical" evidence="8">
    <location>
        <begin position="102"/>
        <end position="122"/>
    </location>
</feature>
<dbReference type="SMART" id="SM00679">
    <property type="entry name" value="CTNS"/>
    <property type="match status" value="2"/>
</dbReference>
<evidence type="ECO:0008006" key="11">
    <source>
        <dbReference type="Google" id="ProtNLM"/>
    </source>
</evidence>
<feature type="transmembrane region" description="Helical" evidence="8">
    <location>
        <begin position="226"/>
        <end position="248"/>
    </location>
</feature>
<keyword evidence="5 8" id="KW-1133">Transmembrane helix</keyword>
<sequence>MTSSIDYTRRGSSTSPLLTKLANNGELSPYTLPTIVLISIFLSLVSPSGDGGFKDGESFNKSYSYMHDTLGWIYFLSWSLSFYPQFLLNLTRKTTIGLSPDYALYNVIGFMFYSVYTCSLVWNEGIREAYENENNGSDPAVSTQDIFFAIHAVILSVAGLIQVIVYDGMIGNTARQPPSRISFIISSCLTSFAVVYLFILISTGASTNPEKITSNEEWKYVNYFDYIYALSYCKVFITLIKYVPQIYLNWKRKSTKGWNIWNVILDITGGLFSVLQLLGDCIALNDWSGLTSDLPKFFLGALSIFFDVGFLIQHYGFYGGREPVEEDLDSSNSVTGRRRHSSSNETFGEGSSKFREYGYQEVVGEVA</sequence>
<feature type="region of interest" description="Disordered" evidence="7">
    <location>
        <begin position="328"/>
        <end position="352"/>
    </location>
</feature>
<evidence type="ECO:0000256" key="3">
    <source>
        <dbReference type="ARBA" id="ARBA00022692"/>
    </source>
</evidence>
<protein>
    <recommendedName>
        <fullName evidence="11">Cystinosin</fullName>
    </recommendedName>
</protein>
<keyword evidence="3 8" id="KW-0812">Transmembrane</keyword>
<feature type="transmembrane region" description="Helical" evidence="8">
    <location>
        <begin position="30"/>
        <end position="49"/>
    </location>
</feature>
<dbReference type="AlphaFoldDB" id="A0A9W7EDW3"/>
<feature type="transmembrane region" description="Helical" evidence="8">
    <location>
        <begin position="260"/>
        <end position="278"/>
    </location>
</feature>